<dbReference type="InterPro" id="IPR020449">
    <property type="entry name" value="Tscrpt_reg_AraC-type_HTH"/>
</dbReference>
<name>A0A1X1BX90_9GAMM</name>
<dbReference type="Gene3D" id="1.10.10.60">
    <property type="entry name" value="Homeodomain-like"/>
    <property type="match status" value="1"/>
</dbReference>
<keyword evidence="3" id="KW-0804">Transcription</keyword>
<sequence length="340" mass="37896">MSALTVAVVATTGFSPFHFSVPCILFGSALPQPDLFHLNICAEKSGVILSESGLSINVEHGLELLDGADIITVPFWHNPAEKPAQQLLDKLTAAWQRGAEVVGLCLGTYVLAYAGLLNQHRAATHWEFERDFSQRFPEVHLDSNALYTRDDRLITSAGTAAGIDCCLDIIRQHYGSAVANRVARRMVVPPYREGGQAQFIERPVPENTRDGKINALLDSLRHNLHQPHDLDSLARSAGMSRRTLTRHFFKATGMTLGEWLLAERLQRSQEMLEATGISIESVAEKVGFHSPISFRQRFKQRFGVTPSEWRRTFRGPLLVSKDKSEQQPGRQAPTSVMQMK</sequence>
<accession>A0A1X1BX90</accession>
<dbReference type="InterPro" id="IPR052158">
    <property type="entry name" value="INH-QAR"/>
</dbReference>
<dbReference type="PRINTS" id="PR00032">
    <property type="entry name" value="HTHARAC"/>
</dbReference>
<gene>
    <name evidence="6" type="ORF">HA41_08810</name>
</gene>
<feature type="compositionally biased region" description="Polar residues" evidence="4">
    <location>
        <begin position="326"/>
        <end position="340"/>
    </location>
</feature>
<proteinExistence type="predicted"/>
<dbReference type="SMART" id="SM00342">
    <property type="entry name" value="HTH_ARAC"/>
    <property type="match status" value="1"/>
</dbReference>
<keyword evidence="2" id="KW-0238">DNA-binding</keyword>
<dbReference type="OrthoDB" id="9803764at2"/>
<evidence type="ECO:0000256" key="2">
    <source>
        <dbReference type="ARBA" id="ARBA00023125"/>
    </source>
</evidence>
<dbReference type="InterPro" id="IPR018062">
    <property type="entry name" value="HTH_AraC-typ_CS"/>
</dbReference>
<reference evidence="6 7" key="1">
    <citation type="journal article" date="2017" name="Antonie Van Leeuwenhoek">
        <title>Phylogenomic resolution of the bacterial genus Pantoea and its relationship with Erwinia and Tatumella.</title>
        <authorList>
            <person name="Palmer M."/>
            <person name="Steenkamp E.T."/>
            <person name="Coetzee M.P."/>
            <person name="Chan W.Y."/>
            <person name="van Zyl E."/>
            <person name="De Maayer P."/>
            <person name="Coutinho T.A."/>
            <person name="Blom J."/>
            <person name="Smits T.H."/>
            <person name="Duffy B."/>
            <person name="Venter S.N."/>
        </authorList>
    </citation>
    <scope>NUCLEOTIDE SEQUENCE [LARGE SCALE GENOMIC DNA]</scope>
    <source>
        <strain evidence="6 7">LMG 24534</strain>
    </source>
</reference>
<dbReference type="GO" id="GO:0043565">
    <property type="term" value="F:sequence-specific DNA binding"/>
    <property type="evidence" value="ECO:0007669"/>
    <property type="project" value="InterPro"/>
</dbReference>
<dbReference type="SUPFAM" id="SSF46689">
    <property type="entry name" value="Homeodomain-like"/>
    <property type="match status" value="2"/>
</dbReference>
<dbReference type="SUPFAM" id="SSF52317">
    <property type="entry name" value="Class I glutamine amidotransferase-like"/>
    <property type="match status" value="1"/>
</dbReference>
<dbReference type="PANTHER" id="PTHR43130:SF3">
    <property type="entry name" value="HTH-TYPE TRANSCRIPTIONAL REGULATOR RV1931C"/>
    <property type="match status" value="1"/>
</dbReference>
<dbReference type="GO" id="GO:0003700">
    <property type="term" value="F:DNA-binding transcription factor activity"/>
    <property type="evidence" value="ECO:0007669"/>
    <property type="project" value="InterPro"/>
</dbReference>
<evidence type="ECO:0000313" key="7">
    <source>
        <dbReference type="Proteomes" id="UP000193933"/>
    </source>
</evidence>
<dbReference type="Pfam" id="PF12833">
    <property type="entry name" value="HTH_18"/>
    <property type="match status" value="1"/>
</dbReference>
<comment type="caution">
    <text evidence="6">The sequence shown here is derived from an EMBL/GenBank/DDBJ whole genome shotgun (WGS) entry which is preliminary data.</text>
</comment>
<dbReference type="InterPro" id="IPR029062">
    <property type="entry name" value="Class_I_gatase-like"/>
</dbReference>
<dbReference type="CDD" id="cd03137">
    <property type="entry name" value="GATase1_AraC_1"/>
    <property type="match status" value="1"/>
</dbReference>
<dbReference type="PROSITE" id="PS00041">
    <property type="entry name" value="HTH_ARAC_FAMILY_1"/>
    <property type="match status" value="1"/>
</dbReference>
<protein>
    <submittedName>
        <fullName evidence="6">AraC family transcriptional regulator</fullName>
    </submittedName>
</protein>
<dbReference type="EMBL" id="MLFN01000019">
    <property type="protein sequence ID" value="ORM53307.1"/>
    <property type="molecule type" value="Genomic_DNA"/>
</dbReference>
<dbReference type="Pfam" id="PF01965">
    <property type="entry name" value="DJ-1_PfpI"/>
    <property type="match status" value="1"/>
</dbReference>
<dbReference type="AlphaFoldDB" id="A0A1X1BX90"/>
<organism evidence="6 7">
    <name type="scientific">Pantoea conspicua</name>
    <dbReference type="NCBI Taxonomy" id="472705"/>
    <lineage>
        <taxon>Bacteria</taxon>
        <taxon>Pseudomonadati</taxon>
        <taxon>Pseudomonadota</taxon>
        <taxon>Gammaproteobacteria</taxon>
        <taxon>Enterobacterales</taxon>
        <taxon>Erwiniaceae</taxon>
        <taxon>Pantoea</taxon>
    </lineage>
</organism>
<evidence type="ECO:0000313" key="6">
    <source>
        <dbReference type="EMBL" id="ORM53307.1"/>
    </source>
</evidence>
<dbReference type="PANTHER" id="PTHR43130">
    <property type="entry name" value="ARAC-FAMILY TRANSCRIPTIONAL REGULATOR"/>
    <property type="match status" value="1"/>
</dbReference>
<keyword evidence="7" id="KW-1185">Reference proteome</keyword>
<dbReference type="Proteomes" id="UP000193933">
    <property type="component" value="Unassembled WGS sequence"/>
</dbReference>
<dbReference type="PROSITE" id="PS01124">
    <property type="entry name" value="HTH_ARAC_FAMILY_2"/>
    <property type="match status" value="1"/>
</dbReference>
<dbReference type="InterPro" id="IPR009057">
    <property type="entry name" value="Homeodomain-like_sf"/>
</dbReference>
<dbReference type="InterPro" id="IPR002818">
    <property type="entry name" value="DJ-1/PfpI"/>
</dbReference>
<evidence type="ECO:0000256" key="3">
    <source>
        <dbReference type="ARBA" id="ARBA00023163"/>
    </source>
</evidence>
<feature type="domain" description="HTH araC/xylS-type" evidence="5">
    <location>
        <begin position="214"/>
        <end position="312"/>
    </location>
</feature>
<dbReference type="RefSeq" id="WP_094120493.1">
    <property type="nucleotide sequence ID" value="NZ_MLFN01000019.1"/>
</dbReference>
<dbReference type="Gene3D" id="3.40.50.880">
    <property type="match status" value="1"/>
</dbReference>
<dbReference type="InterPro" id="IPR018060">
    <property type="entry name" value="HTH_AraC"/>
</dbReference>
<keyword evidence="1" id="KW-0805">Transcription regulation</keyword>
<feature type="region of interest" description="Disordered" evidence="4">
    <location>
        <begin position="315"/>
        <end position="340"/>
    </location>
</feature>
<evidence type="ECO:0000256" key="1">
    <source>
        <dbReference type="ARBA" id="ARBA00023015"/>
    </source>
</evidence>
<evidence type="ECO:0000256" key="4">
    <source>
        <dbReference type="SAM" id="MobiDB-lite"/>
    </source>
</evidence>
<evidence type="ECO:0000259" key="5">
    <source>
        <dbReference type="PROSITE" id="PS01124"/>
    </source>
</evidence>